<keyword evidence="5" id="KW-1185">Reference proteome</keyword>
<feature type="region of interest" description="Disordered" evidence="2">
    <location>
        <begin position="131"/>
        <end position="158"/>
    </location>
</feature>
<protein>
    <recommendedName>
        <fullName evidence="3">C2H2-type domain-containing protein</fullName>
    </recommendedName>
</protein>
<feature type="domain" description="C2H2-type" evidence="3">
    <location>
        <begin position="109"/>
        <end position="139"/>
    </location>
</feature>
<dbReference type="PROSITE" id="PS50157">
    <property type="entry name" value="ZINC_FINGER_C2H2_2"/>
    <property type="match status" value="1"/>
</dbReference>
<evidence type="ECO:0000256" key="1">
    <source>
        <dbReference type="PROSITE-ProRule" id="PRU00042"/>
    </source>
</evidence>
<accession>A0A284QSZ4</accession>
<dbReference type="AlphaFoldDB" id="A0A284QSZ4"/>
<evidence type="ECO:0000313" key="4">
    <source>
        <dbReference type="EMBL" id="SJK99596.1"/>
    </source>
</evidence>
<name>A0A284QSZ4_ARMOS</name>
<feature type="compositionally biased region" description="Basic residues" evidence="2">
    <location>
        <begin position="145"/>
        <end position="158"/>
    </location>
</feature>
<keyword evidence="1" id="KW-0862">Zinc</keyword>
<organism evidence="4 5">
    <name type="scientific">Armillaria ostoyae</name>
    <name type="common">Armillaria root rot fungus</name>
    <dbReference type="NCBI Taxonomy" id="47428"/>
    <lineage>
        <taxon>Eukaryota</taxon>
        <taxon>Fungi</taxon>
        <taxon>Dikarya</taxon>
        <taxon>Basidiomycota</taxon>
        <taxon>Agaricomycotina</taxon>
        <taxon>Agaricomycetes</taxon>
        <taxon>Agaricomycetidae</taxon>
        <taxon>Agaricales</taxon>
        <taxon>Marasmiineae</taxon>
        <taxon>Physalacriaceae</taxon>
        <taxon>Armillaria</taxon>
    </lineage>
</organism>
<evidence type="ECO:0000259" key="3">
    <source>
        <dbReference type="PROSITE" id="PS50157"/>
    </source>
</evidence>
<dbReference type="Proteomes" id="UP000219338">
    <property type="component" value="Unassembled WGS sequence"/>
</dbReference>
<dbReference type="PROSITE" id="PS00028">
    <property type="entry name" value="ZINC_FINGER_C2H2_1"/>
    <property type="match status" value="1"/>
</dbReference>
<dbReference type="GO" id="GO:0008270">
    <property type="term" value="F:zinc ion binding"/>
    <property type="evidence" value="ECO:0007669"/>
    <property type="project" value="UniProtKB-KW"/>
</dbReference>
<feature type="region of interest" description="Disordered" evidence="2">
    <location>
        <begin position="31"/>
        <end position="66"/>
    </location>
</feature>
<feature type="compositionally biased region" description="Basic and acidic residues" evidence="2">
    <location>
        <begin position="135"/>
        <end position="144"/>
    </location>
</feature>
<dbReference type="InterPro" id="IPR013087">
    <property type="entry name" value="Znf_C2H2_type"/>
</dbReference>
<dbReference type="OrthoDB" id="3013842at2759"/>
<feature type="compositionally biased region" description="Acidic residues" evidence="2">
    <location>
        <begin position="37"/>
        <end position="59"/>
    </location>
</feature>
<keyword evidence="1" id="KW-0479">Metal-binding</keyword>
<keyword evidence="1" id="KW-0863">Zinc-finger</keyword>
<gene>
    <name evidence="4" type="ORF">ARMOST_02904</name>
</gene>
<evidence type="ECO:0000313" key="5">
    <source>
        <dbReference type="Proteomes" id="UP000219338"/>
    </source>
</evidence>
<evidence type="ECO:0000256" key="2">
    <source>
        <dbReference type="SAM" id="MobiDB-lite"/>
    </source>
</evidence>
<proteinExistence type="predicted"/>
<dbReference type="EMBL" id="FUEG01000002">
    <property type="protein sequence ID" value="SJK99596.1"/>
    <property type="molecule type" value="Genomic_DNA"/>
</dbReference>
<sequence length="240" mass="27677">MYYLPSKYNTAFLTFVSSLARTRCANNLLSTLSPLPDTDDEDSDAEEPVYEESEYEEPESLSGCRKRGRVSDLTRITIYRTDVTQPRSKSGDFKNSLERYAFHDVPQHVRCMKPECREEFNSVNAAIDHMNSAHPKKEPNEAKKSKAAKQSKATKKSKTREESTVVRCIYSWCDTVQKNVGDMRRHLLSDKHQCPRFRCGDCKGLFQRPDPVKRHQENFEGTCKGVYAENQPVRQRARRA</sequence>
<reference evidence="5" key="1">
    <citation type="journal article" date="2017" name="Nat. Ecol. Evol.">
        <title>Genome expansion and lineage-specific genetic innovations in the forest pathogenic fungi Armillaria.</title>
        <authorList>
            <person name="Sipos G."/>
            <person name="Prasanna A.N."/>
            <person name="Walter M.C."/>
            <person name="O'Connor E."/>
            <person name="Balint B."/>
            <person name="Krizsan K."/>
            <person name="Kiss B."/>
            <person name="Hess J."/>
            <person name="Varga T."/>
            <person name="Slot J."/>
            <person name="Riley R."/>
            <person name="Boka B."/>
            <person name="Rigling D."/>
            <person name="Barry K."/>
            <person name="Lee J."/>
            <person name="Mihaltcheva S."/>
            <person name="LaButti K."/>
            <person name="Lipzen A."/>
            <person name="Waldron R."/>
            <person name="Moloney N.M."/>
            <person name="Sperisen C."/>
            <person name="Kredics L."/>
            <person name="Vagvoelgyi C."/>
            <person name="Patrignani A."/>
            <person name="Fitzpatrick D."/>
            <person name="Nagy I."/>
            <person name="Doyle S."/>
            <person name="Anderson J.B."/>
            <person name="Grigoriev I.V."/>
            <person name="Gueldener U."/>
            <person name="Muensterkoetter M."/>
            <person name="Nagy L.G."/>
        </authorList>
    </citation>
    <scope>NUCLEOTIDE SEQUENCE [LARGE SCALE GENOMIC DNA]</scope>
    <source>
        <strain evidence="5">C18/9</strain>
    </source>
</reference>